<protein>
    <submittedName>
        <fullName evidence="1">Uncharacterized protein</fullName>
    </submittedName>
</protein>
<gene>
    <name evidence="1" type="ORF">ERS008529_04909</name>
</gene>
<sequence>MGFFAVEHLYTHGGGPQRTPVFQCLMNTGIDRLFIRIGLGHYQGLCPCLGSTPGIIPHDGINHQIPVLGFFFRRLAVFLH</sequence>
<name>A0A0T9RS00_9GAMM</name>
<proteinExistence type="predicted"/>
<evidence type="ECO:0000313" key="2">
    <source>
        <dbReference type="Proteomes" id="UP000045840"/>
    </source>
</evidence>
<reference evidence="2" key="1">
    <citation type="submission" date="2015-03" db="EMBL/GenBank/DDBJ databases">
        <authorList>
            <consortium name="Pathogen Informatics"/>
        </authorList>
    </citation>
    <scope>NUCLEOTIDE SEQUENCE [LARGE SCALE GENOMIC DNA]</scope>
    <source>
        <strain evidence="2">A125KOH2</strain>
    </source>
</reference>
<accession>A0A0T9RS00</accession>
<organism evidence="1 2">
    <name type="scientific">Yersinia pekkanenii</name>
    <dbReference type="NCBI Taxonomy" id="1288385"/>
    <lineage>
        <taxon>Bacteria</taxon>
        <taxon>Pseudomonadati</taxon>
        <taxon>Pseudomonadota</taxon>
        <taxon>Gammaproteobacteria</taxon>
        <taxon>Enterobacterales</taxon>
        <taxon>Yersiniaceae</taxon>
        <taxon>Yersinia</taxon>
    </lineage>
</organism>
<dbReference type="Proteomes" id="UP000045840">
    <property type="component" value="Unassembled WGS sequence"/>
</dbReference>
<dbReference type="AlphaFoldDB" id="A0A0T9RS00"/>
<evidence type="ECO:0000313" key="1">
    <source>
        <dbReference type="EMBL" id="CNI80473.1"/>
    </source>
</evidence>
<dbReference type="EMBL" id="CQAZ01000169">
    <property type="protein sequence ID" value="CNI80473.1"/>
    <property type="molecule type" value="Genomic_DNA"/>
</dbReference>